<protein>
    <submittedName>
        <fullName evidence="2">Exoenzymes regulatory protein AepA in lipid-linked oligosaccharide synthesis cluster</fullName>
    </submittedName>
</protein>
<dbReference type="SUPFAM" id="SSF51556">
    <property type="entry name" value="Metallo-dependent hydrolases"/>
    <property type="match status" value="1"/>
</dbReference>
<dbReference type="OrthoDB" id="9767366at2"/>
<dbReference type="Gene3D" id="3.20.20.140">
    <property type="entry name" value="Metal-dependent hydrolases"/>
    <property type="match status" value="1"/>
</dbReference>
<dbReference type="SUPFAM" id="SSF51338">
    <property type="entry name" value="Composite domain of metallo-dependent hydrolases"/>
    <property type="match status" value="1"/>
</dbReference>
<evidence type="ECO:0000313" key="3">
    <source>
        <dbReference type="Proteomes" id="UP000018895"/>
    </source>
</evidence>
<dbReference type="STRING" id="1236971.JCM9152_1483"/>
<dbReference type="InterPro" id="IPR011059">
    <property type="entry name" value="Metal-dep_hydrolase_composite"/>
</dbReference>
<name>W4QDR6_9BACI</name>
<sequence length="532" mass="59325">MGTLWCNGTFYTMKVEGQTVEAVFVENGTVVAVGSRRELERAFKDQLDEVIDVNGGYVYPGFVDSHLHMIGHGETKVRLDLSAVTSAQEMKRLLKEKATSLQEGEWLLAEGWNENHFVDRNILHRDELDEICPNHPLYITRICRHAALVNSRALELAGIHLETHDPEGGVIVRDHKGEPTGYLLDAATELVKDVIPEVSDAYIRQALELAVDDLLSKGLVGGHTEDLAYYGGFERTLTQFMNVIDGHRKKFRAHLLVHHEALDEMKQKQYLFGEQTPFIELGAVKLFADGALGGRTALLKKPYSDDPSTSGVAIHSEQSLKKIVQLARECSQPVAIHTIGDGALEMALDVIEQYPLNQGRDRLIHVQVASESLVERMKALPVTLDIQPRFVISDFPWVIERLGQDRMAYSFAWKTLLNAGLACAGGSDAPIEPIDPLLGIHAAVTRRKQDETHEGYLPHEKLSPFEAIQLFTKGSAYAIGKEHSRGFIAEGYSADFTVLDQDLFRIAPDEILSTTVLMTVVDNTVMYHYEFT</sequence>
<dbReference type="PANTHER" id="PTHR22642:SF2">
    <property type="entry name" value="PROTEIN LONG AFTER FAR-RED 3"/>
    <property type="match status" value="1"/>
</dbReference>
<reference evidence="2" key="1">
    <citation type="journal article" date="2014" name="Genome Announc.">
        <title>Draft Genome Sequences of Three Alkaliphilic Bacillus Strains, Bacillus wakoensis JCM 9140T, Bacillus akibai JCM 9157T, and Bacillus hemicellulosilyticus JCM 9152T.</title>
        <authorList>
            <person name="Yuki M."/>
            <person name="Oshima K."/>
            <person name="Suda W."/>
            <person name="Oshida Y."/>
            <person name="Kitamura K."/>
            <person name="Iida T."/>
            <person name="Hattori M."/>
            <person name="Ohkuma M."/>
        </authorList>
    </citation>
    <scope>NUCLEOTIDE SEQUENCE [LARGE SCALE GENOMIC DNA]</scope>
    <source>
        <strain evidence="2">JCM 9152</strain>
    </source>
</reference>
<dbReference type="Pfam" id="PF07969">
    <property type="entry name" value="Amidohydro_3"/>
    <property type="match status" value="1"/>
</dbReference>
<dbReference type="CDD" id="cd01300">
    <property type="entry name" value="YtcJ_like"/>
    <property type="match status" value="1"/>
</dbReference>
<accession>W4QDR6</accession>
<dbReference type="Proteomes" id="UP000018895">
    <property type="component" value="Unassembled WGS sequence"/>
</dbReference>
<organism evidence="2 3">
    <name type="scientific">Halalkalibacter hemicellulosilyticusJCM 9152</name>
    <dbReference type="NCBI Taxonomy" id="1236971"/>
    <lineage>
        <taxon>Bacteria</taxon>
        <taxon>Bacillati</taxon>
        <taxon>Bacillota</taxon>
        <taxon>Bacilli</taxon>
        <taxon>Bacillales</taxon>
        <taxon>Bacillaceae</taxon>
        <taxon>Halalkalibacter</taxon>
    </lineage>
</organism>
<dbReference type="GO" id="GO:0016810">
    <property type="term" value="F:hydrolase activity, acting on carbon-nitrogen (but not peptide) bonds"/>
    <property type="evidence" value="ECO:0007669"/>
    <property type="project" value="InterPro"/>
</dbReference>
<dbReference type="Gene3D" id="3.10.310.70">
    <property type="match status" value="1"/>
</dbReference>
<dbReference type="InterPro" id="IPR013108">
    <property type="entry name" value="Amidohydro_3"/>
</dbReference>
<feature type="domain" description="Amidohydrolase 3" evidence="1">
    <location>
        <begin position="49"/>
        <end position="527"/>
    </location>
</feature>
<dbReference type="EMBL" id="BAUU01000009">
    <property type="protein sequence ID" value="GAE30087.1"/>
    <property type="molecule type" value="Genomic_DNA"/>
</dbReference>
<comment type="caution">
    <text evidence="2">The sequence shown here is derived from an EMBL/GenBank/DDBJ whole genome shotgun (WGS) entry which is preliminary data.</text>
</comment>
<dbReference type="Gene3D" id="2.30.40.10">
    <property type="entry name" value="Urease, subunit C, domain 1"/>
    <property type="match status" value="1"/>
</dbReference>
<dbReference type="InterPro" id="IPR032466">
    <property type="entry name" value="Metal_Hydrolase"/>
</dbReference>
<dbReference type="InterPro" id="IPR033932">
    <property type="entry name" value="YtcJ-like"/>
</dbReference>
<keyword evidence="3" id="KW-1185">Reference proteome</keyword>
<dbReference type="AlphaFoldDB" id="W4QDR6"/>
<dbReference type="PANTHER" id="PTHR22642">
    <property type="entry name" value="IMIDAZOLONEPROPIONASE"/>
    <property type="match status" value="1"/>
</dbReference>
<evidence type="ECO:0000259" key="1">
    <source>
        <dbReference type="Pfam" id="PF07969"/>
    </source>
</evidence>
<proteinExistence type="predicted"/>
<dbReference type="RefSeq" id="WP_035342413.1">
    <property type="nucleotide sequence ID" value="NZ_BAUU01000009.1"/>
</dbReference>
<evidence type="ECO:0000313" key="2">
    <source>
        <dbReference type="EMBL" id="GAE30087.1"/>
    </source>
</evidence>
<gene>
    <name evidence="2" type="ORF">JCM9152_1483</name>
</gene>